<keyword evidence="2" id="KW-1185">Reference proteome</keyword>
<dbReference type="EMBL" id="MSFK01000022">
    <property type="protein sequence ID" value="PWY80302.1"/>
    <property type="molecule type" value="Genomic_DNA"/>
</dbReference>
<dbReference type="Proteomes" id="UP000246702">
    <property type="component" value="Unassembled WGS sequence"/>
</dbReference>
<dbReference type="RefSeq" id="XP_025465161.1">
    <property type="nucleotide sequence ID" value="XM_025612208.1"/>
</dbReference>
<evidence type="ECO:0000313" key="1">
    <source>
        <dbReference type="EMBL" id="PWY80302.1"/>
    </source>
</evidence>
<dbReference type="GeneID" id="37114351"/>
<protein>
    <submittedName>
        <fullName evidence="1">Uncharacterized protein</fullName>
    </submittedName>
</protein>
<sequence>MRHTTFNIYGMTGKPASSQPGKKHHFLVYWVLLGPTRAEGYGASASSALQLRIKGGVEVSMINFFLIRTSSN</sequence>
<gene>
    <name evidence="1" type="ORF">BO94DRAFT_537180</name>
</gene>
<accession>A0A317W4S0</accession>
<reference evidence="1 2" key="1">
    <citation type="submission" date="2016-12" db="EMBL/GenBank/DDBJ databases">
        <title>The genomes of Aspergillus section Nigri reveals drivers in fungal speciation.</title>
        <authorList>
            <consortium name="DOE Joint Genome Institute"/>
            <person name="Vesth T.C."/>
            <person name="Nybo J."/>
            <person name="Theobald S."/>
            <person name="Brandl J."/>
            <person name="Frisvad J.C."/>
            <person name="Nielsen K.F."/>
            <person name="Lyhne E.K."/>
            <person name="Kogle M.E."/>
            <person name="Kuo A."/>
            <person name="Riley R."/>
            <person name="Clum A."/>
            <person name="Nolan M."/>
            <person name="Lipzen A."/>
            <person name="Salamov A."/>
            <person name="Henrissat B."/>
            <person name="Wiebenga A."/>
            <person name="De Vries R.P."/>
            <person name="Grigoriev I.V."/>
            <person name="Mortensen U.H."/>
            <person name="Andersen M.R."/>
            <person name="Baker S.E."/>
        </authorList>
    </citation>
    <scope>NUCLEOTIDE SEQUENCE [LARGE SCALE GENOMIC DNA]</scope>
    <source>
        <strain evidence="1 2">CBS 115572</strain>
    </source>
</reference>
<name>A0A317W4S0_9EURO</name>
<comment type="caution">
    <text evidence="1">The sequence shown here is derived from an EMBL/GenBank/DDBJ whole genome shotgun (WGS) entry which is preliminary data.</text>
</comment>
<dbReference type="AlphaFoldDB" id="A0A317W4S0"/>
<proteinExistence type="predicted"/>
<evidence type="ECO:0000313" key="2">
    <source>
        <dbReference type="Proteomes" id="UP000246702"/>
    </source>
</evidence>
<organism evidence="1 2">
    <name type="scientific">Aspergillus sclerotioniger CBS 115572</name>
    <dbReference type="NCBI Taxonomy" id="1450535"/>
    <lineage>
        <taxon>Eukaryota</taxon>
        <taxon>Fungi</taxon>
        <taxon>Dikarya</taxon>
        <taxon>Ascomycota</taxon>
        <taxon>Pezizomycotina</taxon>
        <taxon>Eurotiomycetes</taxon>
        <taxon>Eurotiomycetidae</taxon>
        <taxon>Eurotiales</taxon>
        <taxon>Aspergillaceae</taxon>
        <taxon>Aspergillus</taxon>
        <taxon>Aspergillus subgen. Circumdati</taxon>
    </lineage>
</organism>